<accession>A0ABU4D431</accession>
<keyword evidence="2" id="KW-1185">Reference proteome</keyword>
<name>A0ABU4D431_9NOCA</name>
<proteinExistence type="predicted"/>
<sequence length="528" mass="58749">MTDISGAQYFYYASYDGDHTVTVARVSDADFDTYQRYDVERSAWIIDDEINIENEDEDEDWNSVTVDEADSLTERRAFGLDGTPPGDPGYTAAVDLDLPVAEFDESALQSIRASAPNLVDARVRSGSTGQAQIVVDIPHTGWFAAGSAGVAVARHIEVHWPILAVQICRTDLWNDGEQVVHWLAPDFAEVLDSRADDCVLTLEVVPNPWAGRDLDRYSLPGETSYLTSTGSGSAQLNIPRVSRNCVDEAEMSSKTAHLLSNGFSIARIRVSRARFYRHEYPVSGSFPATAPPSETVSPGWHFGSFMSSERFVVITDLEHDFTGWAIEVTQDDDVNMAPISAKILYRNDSEDLNLHPQGEMLHGFAASVEPGAQLIAFVTASGARIEVDTWNYMTEWLTESLADQPCALIIDLGPSDYIPSEDDENDVVCVQLIVMADDVFMVRRSRVELGHLMFADYSTDYVELDRWYLAPHFDDCTDGYLFTKDRRLAAETCVTWFRDNQGAIEPSAIGCEYRYPDELLPSDDSTES</sequence>
<organism evidence="1 2">
    <name type="scientific">Rhodococcus cerastii</name>
    <dbReference type="NCBI Taxonomy" id="908616"/>
    <lineage>
        <taxon>Bacteria</taxon>
        <taxon>Bacillati</taxon>
        <taxon>Actinomycetota</taxon>
        <taxon>Actinomycetes</taxon>
        <taxon>Mycobacteriales</taxon>
        <taxon>Nocardiaceae</taxon>
        <taxon>Rhodococcus</taxon>
    </lineage>
</organism>
<gene>
    <name evidence="1" type="ORF">R3P93_18090</name>
</gene>
<protein>
    <submittedName>
        <fullName evidence="1">Uncharacterized protein</fullName>
    </submittedName>
</protein>
<evidence type="ECO:0000313" key="1">
    <source>
        <dbReference type="EMBL" id="MDV6304475.1"/>
    </source>
</evidence>
<dbReference type="Proteomes" id="UP001186104">
    <property type="component" value="Unassembled WGS sequence"/>
</dbReference>
<evidence type="ECO:0000313" key="2">
    <source>
        <dbReference type="Proteomes" id="UP001186104"/>
    </source>
</evidence>
<comment type="caution">
    <text evidence="1">The sequence shown here is derived from an EMBL/GenBank/DDBJ whole genome shotgun (WGS) entry which is preliminary data.</text>
</comment>
<reference evidence="1 2" key="1">
    <citation type="submission" date="2023-10" db="EMBL/GenBank/DDBJ databases">
        <title>Development of a sustainable strategy for remediation of hydrocarbon-contaminated territories based on the waste exchange concept.</title>
        <authorList>
            <person name="Krivoruchko A."/>
        </authorList>
    </citation>
    <scope>NUCLEOTIDE SEQUENCE [LARGE SCALE GENOMIC DNA]</scope>
    <source>
        <strain evidence="1 2">IEGM 1327</strain>
    </source>
</reference>
<dbReference type="RefSeq" id="WP_317533663.1">
    <property type="nucleotide sequence ID" value="NZ_JAWLKF010000011.1"/>
</dbReference>
<dbReference type="EMBL" id="JAWLKF010000011">
    <property type="protein sequence ID" value="MDV6304475.1"/>
    <property type="molecule type" value="Genomic_DNA"/>
</dbReference>